<dbReference type="AlphaFoldDB" id="A0A0N5AQZ0"/>
<evidence type="ECO:0000313" key="3">
    <source>
        <dbReference type="WBParaSite" id="SMUV_0000711801-mRNA-1"/>
    </source>
</evidence>
<keyword evidence="1" id="KW-0732">Signal</keyword>
<evidence type="ECO:0000313" key="2">
    <source>
        <dbReference type="Proteomes" id="UP000046393"/>
    </source>
</evidence>
<protein>
    <submittedName>
        <fullName evidence="3">DUF725 domain-containing protein</fullName>
    </submittedName>
</protein>
<dbReference type="Proteomes" id="UP000046393">
    <property type="component" value="Unplaced"/>
</dbReference>
<proteinExistence type="predicted"/>
<name>A0A0N5AQZ0_9BILA</name>
<dbReference type="WBParaSite" id="SMUV_0000711801-mRNA-1">
    <property type="protein sequence ID" value="SMUV_0000711801-mRNA-1"/>
    <property type="gene ID" value="SMUV_0000711801"/>
</dbReference>
<sequence length="374" mass="41393">MLKKILSTISVPLVIVFLVQAEDCSSSANIKRVFHQYLQCIKASLDSDYAVFENEIRKHYRQAAIFCFSPTISGANSRDRCVLAPSDLESFAWDRNGPLRDCSICRTFASGAIKAILSTPPEEQKCIRNEVTKAVAKEADYCLKKKISSFAGVPEIPDLEEFSYNFKDDVIRSVSDYILIRSRLSFCAKRKPSRAAATRACLRRPFPGYLEKHCEVLKKCDKTIPSACFEKVEEIKKGVCECIEDTREDLKRRIASVADSISSIVDGDSRGAPTIGSGSKVDTCVADIKAQMISPVNDWFQVLDSAFSKCIRSNSKKGQSLGVDSLLNVGCRKVIVDSTGSASFQLKTGFDFTNNLIDAMVDRTGRFCGGPHCY</sequence>
<organism evidence="2 3">
    <name type="scientific">Syphacia muris</name>
    <dbReference type="NCBI Taxonomy" id="451379"/>
    <lineage>
        <taxon>Eukaryota</taxon>
        <taxon>Metazoa</taxon>
        <taxon>Ecdysozoa</taxon>
        <taxon>Nematoda</taxon>
        <taxon>Chromadorea</taxon>
        <taxon>Rhabditida</taxon>
        <taxon>Spirurina</taxon>
        <taxon>Oxyuridomorpha</taxon>
        <taxon>Oxyuroidea</taxon>
        <taxon>Oxyuridae</taxon>
        <taxon>Syphacia</taxon>
    </lineage>
</organism>
<keyword evidence="2" id="KW-1185">Reference proteome</keyword>
<reference evidence="3" key="1">
    <citation type="submission" date="2017-02" db="UniProtKB">
        <authorList>
            <consortium name="WormBaseParasite"/>
        </authorList>
    </citation>
    <scope>IDENTIFICATION</scope>
</reference>
<accession>A0A0N5AQZ0</accession>
<feature type="chain" id="PRO_5005893371" evidence="1">
    <location>
        <begin position="22"/>
        <end position="374"/>
    </location>
</feature>
<evidence type="ECO:0000256" key="1">
    <source>
        <dbReference type="SAM" id="SignalP"/>
    </source>
</evidence>
<feature type="signal peptide" evidence="1">
    <location>
        <begin position="1"/>
        <end position="21"/>
    </location>
</feature>